<dbReference type="NCBIfam" id="NF033545">
    <property type="entry name" value="transpos_IS630"/>
    <property type="match status" value="1"/>
</dbReference>
<dbReference type="InterPro" id="IPR036397">
    <property type="entry name" value="RNaseH_sf"/>
</dbReference>
<gene>
    <name evidence="2" type="ORF">B1B_01892</name>
</gene>
<feature type="non-terminal residue" evidence="2">
    <location>
        <position position="155"/>
    </location>
</feature>
<reference evidence="2" key="2">
    <citation type="journal article" date="2014" name="ISME J.">
        <title>Microbial stratification in low pH oxic and suboxic macroscopic growths along an acid mine drainage.</title>
        <authorList>
            <person name="Mendez-Garcia C."/>
            <person name="Mesa V."/>
            <person name="Sprenger R.R."/>
            <person name="Richter M."/>
            <person name="Diez M.S."/>
            <person name="Solano J."/>
            <person name="Bargiela R."/>
            <person name="Golyshina O.V."/>
            <person name="Manteca A."/>
            <person name="Ramos J.L."/>
            <person name="Gallego J.R."/>
            <person name="Llorente I."/>
            <person name="Martins Dos Santos V.A."/>
            <person name="Jensen O.N."/>
            <person name="Pelaez A.I."/>
            <person name="Sanchez J."/>
            <person name="Ferrer M."/>
        </authorList>
    </citation>
    <scope>NUCLEOTIDE SEQUENCE</scope>
</reference>
<dbReference type="EMBL" id="AUZY01001127">
    <property type="protein sequence ID" value="EQD76134.1"/>
    <property type="molecule type" value="Genomic_DNA"/>
</dbReference>
<accession>T1D3P6</accession>
<dbReference type="SUPFAM" id="SSF53098">
    <property type="entry name" value="Ribonuclease H-like"/>
    <property type="match status" value="1"/>
</dbReference>
<comment type="caution">
    <text evidence="2">The sequence shown here is derived from an EMBL/GenBank/DDBJ whole genome shotgun (WGS) entry which is preliminary data.</text>
</comment>
<name>T1D3P6_9ZZZZ</name>
<evidence type="ECO:0000313" key="2">
    <source>
        <dbReference type="EMBL" id="EQD76134.1"/>
    </source>
</evidence>
<dbReference type="InterPro" id="IPR047655">
    <property type="entry name" value="Transpos_IS630-like"/>
</dbReference>
<organism evidence="2">
    <name type="scientific">mine drainage metagenome</name>
    <dbReference type="NCBI Taxonomy" id="410659"/>
    <lineage>
        <taxon>unclassified sequences</taxon>
        <taxon>metagenomes</taxon>
        <taxon>ecological metagenomes</taxon>
    </lineage>
</organism>
<protein>
    <submittedName>
        <fullName evidence="2">Transposase</fullName>
    </submittedName>
</protein>
<sequence>RKDLVALLSYDEKPGIQAIGNLYSDKPPSPDHSTWSRNHDYKRLGTLSLLAGIDLLTGEVTHIVRERHRSEEFVEFLKLVDSKFPPGYVIVIILDNHSIHKSAETQRYLNQRIGRFRFVFTPVHASWLNIVETLFSKMARSFLRGIRVDSKEDLK</sequence>
<dbReference type="Gene3D" id="3.30.420.10">
    <property type="entry name" value="Ribonuclease H-like superfamily/Ribonuclease H"/>
    <property type="match status" value="1"/>
</dbReference>
<feature type="non-terminal residue" evidence="2">
    <location>
        <position position="1"/>
    </location>
</feature>
<feature type="domain" description="Tc1-like transposase DDE" evidence="1">
    <location>
        <begin position="37"/>
        <end position="155"/>
    </location>
</feature>
<dbReference type="AlphaFoldDB" id="T1D3P6"/>
<dbReference type="GO" id="GO:0003676">
    <property type="term" value="F:nucleic acid binding"/>
    <property type="evidence" value="ECO:0007669"/>
    <property type="project" value="InterPro"/>
</dbReference>
<reference evidence="2" key="1">
    <citation type="submission" date="2013-08" db="EMBL/GenBank/DDBJ databases">
        <authorList>
            <person name="Mendez C."/>
            <person name="Richter M."/>
            <person name="Ferrer M."/>
            <person name="Sanchez J."/>
        </authorList>
    </citation>
    <scope>NUCLEOTIDE SEQUENCE</scope>
</reference>
<proteinExistence type="predicted"/>
<evidence type="ECO:0000259" key="1">
    <source>
        <dbReference type="Pfam" id="PF13358"/>
    </source>
</evidence>
<dbReference type="InterPro" id="IPR012337">
    <property type="entry name" value="RNaseH-like_sf"/>
</dbReference>
<dbReference type="InterPro" id="IPR038717">
    <property type="entry name" value="Tc1-like_DDE_dom"/>
</dbReference>
<dbReference type="Pfam" id="PF13358">
    <property type="entry name" value="DDE_3"/>
    <property type="match status" value="1"/>
</dbReference>